<keyword evidence="3" id="KW-1185">Reference proteome</keyword>
<feature type="compositionally biased region" description="Low complexity" evidence="1">
    <location>
        <begin position="36"/>
        <end position="48"/>
    </location>
</feature>
<evidence type="ECO:0000313" key="3">
    <source>
        <dbReference type="Proteomes" id="UP000009374"/>
    </source>
</evidence>
<evidence type="ECO:0000256" key="1">
    <source>
        <dbReference type="SAM" id="MobiDB-lite"/>
    </source>
</evidence>
<dbReference type="SUPFAM" id="SSF63829">
    <property type="entry name" value="Calcium-dependent phosphotriesterase"/>
    <property type="match status" value="1"/>
</dbReference>
<dbReference type="AlphaFoldDB" id="C6HYR3"/>
<name>C6HYR3_9BACT</name>
<dbReference type="PANTHER" id="PTHR40274:SF3">
    <property type="entry name" value="VIRGINIAMYCIN B LYASE"/>
    <property type="match status" value="1"/>
</dbReference>
<dbReference type="Gene3D" id="2.120.10.30">
    <property type="entry name" value="TolB, C-terminal domain"/>
    <property type="match status" value="2"/>
</dbReference>
<accession>C6HYR3</accession>
<protein>
    <recommendedName>
        <fullName evidence="4">NHL repeat containing protein</fullName>
    </recommendedName>
</protein>
<feature type="region of interest" description="Disordered" evidence="1">
    <location>
        <begin position="30"/>
        <end position="51"/>
    </location>
</feature>
<reference evidence="2 3" key="1">
    <citation type="journal article" date="2009" name="Appl. Environ. Microbiol.">
        <title>Community genomic and proteomic analyses of chemoautotrophic iron-oxidizing "Leptospirillum rubarum" (Group II) and "Leptospirillum ferrodiazotrophum" (Group III) bacteria in acid mine drainage biofilms.</title>
        <authorList>
            <person name="Goltsman D.S."/>
            <person name="Denef V.J."/>
            <person name="Singer S.W."/>
            <person name="VerBerkmoes N.C."/>
            <person name="Lefsrud M."/>
            <person name="Mueller R.S."/>
            <person name="Dick G.J."/>
            <person name="Sun C.L."/>
            <person name="Wheeler K.E."/>
            <person name="Zemla A."/>
            <person name="Baker B.J."/>
            <person name="Hauser L."/>
            <person name="Land M."/>
            <person name="Shah M.B."/>
            <person name="Thelen M.P."/>
            <person name="Hettich R.L."/>
            <person name="Banfield J.F."/>
        </authorList>
    </citation>
    <scope>NUCLEOTIDE SEQUENCE [LARGE SCALE GENOMIC DNA]</scope>
</reference>
<dbReference type="InterPro" id="IPR011042">
    <property type="entry name" value="6-blade_b-propeller_TolB-like"/>
</dbReference>
<organism evidence="2 3">
    <name type="scientific">Leptospirillum ferrodiazotrophum</name>
    <dbReference type="NCBI Taxonomy" id="412449"/>
    <lineage>
        <taxon>Bacteria</taxon>
        <taxon>Pseudomonadati</taxon>
        <taxon>Nitrospirota</taxon>
        <taxon>Nitrospiria</taxon>
        <taxon>Nitrospirales</taxon>
        <taxon>Nitrospiraceae</taxon>
        <taxon>Leptospirillum</taxon>
    </lineage>
</organism>
<gene>
    <name evidence="2" type="ORF">UBAL3_94240141</name>
</gene>
<evidence type="ECO:0000313" key="2">
    <source>
        <dbReference type="EMBL" id="EES52348.1"/>
    </source>
</evidence>
<dbReference type="EMBL" id="GG693878">
    <property type="protein sequence ID" value="EES52348.1"/>
    <property type="molecule type" value="Genomic_DNA"/>
</dbReference>
<dbReference type="Proteomes" id="UP000009374">
    <property type="component" value="Unassembled WGS sequence"/>
</dbReference>
<evidence type="ECO:0008006" key="4">
    <source>
        <dbReference type="Google" id="ProtNLM"/>
    </source>
</evidence>
<dbReference type="PANTHER" id="PTHR40274">
    <property type="entry name" value="VIRGINIAMYCIN B LYASE"/>
    <property type="match status" value="1"/>
</dbReference>
<proteinExistence type="predicted"/>
<dbReference type="SUPFAM" id="SSF101898">
    <property type="entry name" value="NHL repeat"/>
    <property type="match status" value="1"/>
</dbReference>
<sequence>MGGTPVTRLLGSFSLAALLLLSSCGMGGGGGGGGSSLPSTPFTPPASSNVSVATTTKANDIAVDPSNNVWVVVTHGVMEIPKDATSCATSTECPIVTLGFTPAGIAADGSGSIWVTNETGNSVTEIPSGTSSCNSSSTCPTFGPGYFSSPVGIAADGSGSTSTIWVTNTSSDEVTEIKLPATSCSSSCNTFSGSSHFSSPVGIVADGSGNIWVTNETGNSVTEIPSTATSNCSSCTTYTGFSNPVAVAVVTSGGVPWVANSSQGSVYSPGVVAMTSSCSSSGGCPEITGFTQPVGLAFDSSLNLWVIDAGTSKAVEITASAISAESCKHDPCYQYSLPAGPLGIATDKLGNIWITLQNGEIVKYTP</sequence>
<dbReference type="InterPro" id="IPR051344">
    <property type="entry name" value="Vgb"/>
</dbReference>